<dbReference type="EMBL" id="JAUDFV010000046">
    <property type="protein sequence ID" value="KAL2736898.1"/>
    <property type="molecule type" value="Genomic_DNA"/>
</dbReference>
<proteinExistence type="predicted"/>
<reference evidence="1 2" key="1">
    <citation type="journal article" date="2024" name="Ann. Entomol. Soc. Am.">
        <title>Genomic analyses of the southern and eastern yellowjacket wasps (Hymenoptera: Vespidae) reveal evolutionary signatures of social life.</title>
        <authorList>
            <person name="Catto M.A."/>
            <person name="Caine P.B."/>
            <person name="Orr S.E."/>
            <person name="Hunt B.G."/>
            <person name="Goodisman M.A.D."/>
        </authorList>
    </citation>
    <scope>NUCLEOTIDE SEQUENCE [LARGE SCALE GENOMIC DNA]</scope>
    <source>
        <strain evidence="1">233</strain>
        <tissue evidence="1">Head and thorax</tissue>
    </source>
</reference>
<name>A0ABD2BVU4_VESSQ</name>
<dbReference type="AlphaFoldDB" id="A0ABD2BVU4"/>
<evidence type="ECO:0000313" key="1">
    <source>
        <dbReference type="EMBL" id="KAL2736898.1"/>
    </source>
</evidence>
<feature type="non-terminal residue" evidence="1">
    <location>
        <position position="228"/>
    </location>
</feature>
<sequence length="228" mass="26835">MDAKLYCNLARSIKTARNAVIRVSSFANASLKRISTNLDVNLYLMQPPTNHPPTISTYLIFNQLRIIHPQFRPKSRYLVLTIVIEYSMVVVRARSKEEAVCRRGPHKLWLKRATIRLLSYFRSASLKRISTNLDVNLYLMQPPTNHPPTISTYLIFNQLRIIHPQFRPKSRYLVLTIVIEYSMVVVRARSKEEAVCRRGPHKLWLKRATIRLLSYFRRFNRNLRESLL</sequence>
<evidence type="ECO:0000313" key="2">
    <source>
        <dbReference type="Proteomes" id="UP001607302"/>
    </source>
</evidence>
<gene>
    <name evidence="1" type="ORF">V1478_002338</name>
</gene>
<organism evidence="1 2">
    <name type="scientific">Vespula squamosa</name>
    <name type="common">Southern yellow jacket</name>
    <name type="synonym">Wasp</name>
    <dbReference type="NCBI Taxonomy" id="30214"/>
    <lineage>
        <taxon>Eukaryota</taxon>
        <taxon>Metazoa</taxon>
        <taxon>Ecdysozoa</taxon>
        <taxon>Arthropoda</taxon>
        <taxon>Hexapoda</taxon>
        <taxon>Insecta</taxon>
        <taxon>Pterygota</taxon>
        <taxon>Neoptera</taxon>
        <taxon>Endopterygota</taxon>
        <taxon>Hymenoptera</taxon>
        <taxon>Apocrita</taxon>
        <taxon>Aculeata</taxon>
        <taxon>Vespoidea</taxon>
        <taxon>Vespidae</taxon>
        <taxon>Vespinae</taxon>
        <taxon>Vespula</taxon>
    </lineage>
</organism>
<keyword evidence="2" id="KW-1185">Reference proteome</keyword>
<accession>A0ABD2BVU4</accession>
<protein>
    <submittedName>
        <fullName evidence="1">Protein artichoke</fullName>
    </submittedName>
</protein>
<comment type="caution">
    <text evidence="1">The sequence shown here is derived from an EMBL/GenBank/DDBJ whole genome shotgun (WGS) entry which is preliminary data.</text>
</comment>
<dbReference type="Proteomes" id="UP001607302">
    <property type="component" value="Unassembled WGS sequence"/>
</dbReference>